<proteinExistence type="predicted"/>
<organism evidence="3 6">
    <name type="scientific">Streptococcus intermedius</name>
    <dbReference type="NCBI Taxonomy" id="1338"/>
    <lineage>
        <taxon>Bacteria</taxon>
        <taxon>Bacillati</taxon>
        <taxon>Bacillota</taxon>
        <taxon>Bacilli</taxon>
        <taxon>Lactobacillales</taxon>
        <taxon>Streptococcaceae</taxon>
        <taxon>Streptococcus</taxon>
        <taxon>Streptococcus anginosus group</taxon>
    </lineage>
</organism>
<gene>
    <name evidence="4" type="ORF">D8827_03845</name>
    <name evidence="3" type="ORF">HXO88_04275</name>
</gene>
<evidence type="ECO:0000259" key="2">
    <source>
        <dbReference type="Pfam" id="PF16116"/>
    </source>
</evidence>
<evidence type="ECO:0000313" key="3">
    <source>
        <dbReference type="EMBL" id="MBF1712941.1"/>
    </source>
</evidence>
<feature type="domain" description="DUF4832" evidence="2">
    <location>
        <begin position="274"/>
        <end position="446"/>
    </location>
</feature>
<dbReference type="InterPro" id="IPR032267">
    <property type="entry name" value="DUF4832"/>
</dbReference>
<accession>A0A930WGG3</accession>
<evidence type="ECO:0000313" key="4">
    <source>
        <dbReference type="EMBL" id="RSJ23647.1"/>
    </source>
</evidence>
<dbReference type="SUPFAM" id="SSF51445">
    <property type="entry name" value="(Trans)glycosidases"/>
    <property type="match status" value="1"/>
</dbReference>
<dbReference type="Proteomes" id="UP000721045">
    <property type="component" value="Unassembled WGS sequence"/>
</dbReference>
<sequence length="468" mass="53154">MESITDKIGNGMSKKLQLGLVVLIIAMACVLFFIPTSFKKTKKHIEQTFSYSDKALSNPLMGYAPSAKETDIPKDAQLVHVNVTWKELEPQKGVYDWKTIEEKNQLNRWRKEGKYIIFRFILDYPKRGMHEDIPSWLIKEMSDPGDRYNSSYGKGFSPNYAHKTLISYYEKAVAAMGKRWARTKQFAFIQMGSLGHWGEWHVNDEANIRKLPEADVREKYITPWIKAFPKANILMRRPFATAKKHGFGLYNDVVGDEESKKVWLNWIQSGGDYDQEEAKNGLVAMPKAWETAPIGGEFTSSVSMKTLMSQKLPQIVRELQESHTTFLGPKIAEVLDGVNDTSYNEILKNMGYRLFVPNMKLISSKKSTKLTLSVTNKGVAPLYRNWTMKVYVLNKLGAIIESKTIPIDLTKLLPNQEQKVQASLSTANITGKGYKIALGIISPLTQKPAVCFANKGQENKKMLTLYED</sequence>
<keyword evidence="1" id="KW-1133">Transmembrane helix</keyword>
<keyword evidence="1" id="KW-0812">Transmembrane</keyword>
<reference evidence="3" key="2">
    <citation type="submission" date="2020-04" db="EMBL/GenBank/DDBJ databases">
        <title>Deep metagenomics examines the oral microbiome during advanced dental caries in children, revealing novel taxa and co-occurrences with host molecules.</title>
        <authorList>
            <person name="Baker J.L."/>
            <person name="Morton J.T."/>
            <person name="Dinis M."/>
            <person name="Alvarez R."/>
            <person name="Tran N.C."/>
            <person name="Knight R."/>
            <person name="Edlund A."/>
        </authorList>
    </citation>
    <scope>NUCLEOTIDE SEQUENCE</scope>
    <source>
        <strain evidence="3">JCVI_23_bin.22</strain>
    </source>
</reference>
<evidence type="ECO:0000313" key="5">
    <source>
        <dbReference type="Proteomes" id="UP000267137"/>
    </source>
</evidence>
<reference evidence="4 5" key="1">
    <citation type="submission" date="2018-11" db="EMBL/GenBank/DDBJ databases">
        <title>Species Designations Belie Phenotypic and Genotypic Heterogeneity in Oral Streptococci.</title>
        <authorList>
            <person name="Velsko I."/>
        </authorList>
    </citation>
    <scope>NUCLEOTIDE SEQUENCE [LARGE SCALE GENOMIC DNA]</scope>
    <source>
        <strain evidence="4 5">KLC02</strain>
    </source>
</reference>
<dbReference type="EMBL" id="JABZYP010000012">
    <property type="protein sequence ID" value="MBF1712941.1"/>
    <property type="molecule type" value="Genomic_DNA"/>
</dbReference>
<evidence type="ECO:0000313" key="6">
    <source>
        <dbReference type="Proteomes" id="UP000721045"/>
    </source>
</evidence>
<dbReference type="Proteomes" id="UP000267137">
    <property type="component" value="Unassembled WGS sequence"/>
</dbReference>
<comment type="caution">
    <text evidence="3">The sequence shown here is derived from an EMBL/GenBank/DDBJ whole genome shotgun (WGS) entry which is preliminary data.</text>
</comment>
<dbReference type="InterPro" id="IPR017853">
    <property type="entry name" value="GH"/>
</dbReference>
<keyword evidence="1" id="KW-0472">Membrane</keyword>
<name>A0A930WGG3_STRIT</name>
<evidence type="ECO:0000256" key="1">
    <source>
        <dbReference type="SAM" id="Phobius"/>
    </source>
</evidence>
<dbReference type="Gene3D" id="3.20.20.80">
    <property type="entry name" value="Glycosidases"/>
    <property type="match status" value="1"/>
</dbReference>
<feature type="transmembrane region" description="Helical" evidence="1">
    <location>
        <begin position="16"/>
        <end position="34"/>
    </location>
</feature>
<dbReference type="Pfam" id="PF16116">
    <property type="entry name" value="DUF4832"/>
    <property type="match status" value="1"/>
</dbReference>
<dbReference type="EMBL" id="RJOO01000002">
    <property type="protein sequence ID" value="RSJ23647.1"/>
    <property type="molecule type" value="Genomic_DNA"/>
</dbReference>
<dbReference type="AlphaFoldDB" id="A0A930WGG3"/>
<dbReference type="PROSITE" id="PS51257">
    <property type="entry name" value="PROKAR_LIPOPROTEIN"/>
    <property type="match status" value="1"/>
</dbReference>
<protein>
    <submittedName>
        <fullName evidence="3">DUF4832 domain-containing protein</fullName>
    </submittedName>
</protein>